<dbReference type="GO" id="GO:0016020">
    <property type="term" value="C:membrane"/>
    <property type="evidence" value="ECO:0007669"/>
    <property type="project" value="UniProtKB-SubCell"/>
</dbReference>
<feature type="transmembrane region" description="Helical" evidence="7">
    <location>
        <begin position="268"/>
        <end position="290"/>
    </location>
</feature>
<keyword evidence="6 7" id="KW-0472">Membrane</keyword>
<organism evidence="9 10">
    <name type="scientific">Caballeronia hypogeia</name>
    <dbReference type="NCBI Taxonomy" id="1777140"/>
    <lineage>
        <taxon>Bacteria</taxon>
        <taxon>Pseudomonadati</taxon>
        <taxon>Pseudomonadota</taxon>
        <taxon>Betaproteobacteria</taxon>
        <taxon>Burkholderiales</taxon>
        <taxon>Burkholderiaceae</taxon>
        <taxon>Caballeronia</taxon>
    </lineage>
</organism>
<feature type="transmembrane region" description="Helical" evidence="7">
    <location>
        <begin position="24"/>
        <end position="45"/>
    </location>
</feature>
<sequence>MTTQSVMAGPRLDRMPLCGFHTRMLWLVGGGLFLDGFDVYLAGGVLGSLLKSGWSTLAMNAFFVTATFAGMVVGAFMSGVLGDRYGRRFSYQVNLAIFGVASIAGAFAPSMEWLIFFRLIMGVGLGAELAIGFATLSEFVPAGKRGRWIALLALIANASLFASSALAWLIIPSFGWRPMFLIVGVGAAIIWVLRKQMPESPRWLEEQGRLAEAEAVLQSIEQEAQRATGKPLPPLAPAAMATAAAAAPAQKRQSIFVLFTPAVIRRTFLGATFSVVQGLSVYGLVGWLPSFFVKEGVSVASSLGYTTVMSLGGPLGALIGFMLSDRVGRRPLMVGASAFTALCAFVYPLTVHNTPLLLVVGLLLVASIFVWLTIGYTLQTELFATEYRLRGTGFCQTMGRLVTAFVQFIVVALFTWGGVTAVITSLAGVLVVQALIFLVAGIETKKKPLEALTPEAADNAAFTHDMALNAEGKTR</sequence>
<dbReference type="PROSITE" id="PS00216">
    <property type="entry name" value="SUGAR_TRANSPORT_1"/>
    <property type="match status" value="1"/>
</dbReference>
<feature type="transmembrane region" description="Helical" evidence="7">
    <location>
        <begin position="302"/>
        <end position="323"/>
    </location>
</feature>
<feature type="transmembrane region" description="Helical" evidence="7">
    <location>
        <begin position="148"/>
        <end position="170"/>
    </location>
</feature>
<evidence type="ECO:0000256" key="2">
    <source>
        <dbReference type="ARBA" id="ARBA00010992"/>
    </source>
</evidence>
<reference evidence="9" key="1">
    <citation type="submission" date="2016-01" db="EMBL/GenBank/DDBJ databases">
        <authorList>
            <person name="Peeters C."/>
        </authorList>
    </citation>
    <scope>NUCLEOTIDE SEQUENCE</scope>
    <source>
        <strain evidence="9">LMG 29322</strain>
    </source>
</reference>
<dbReference type="STRING" id="1777140.AWB79_07007"/>
<feature type="transmembrane region" description="Helical" evidence="7">
    <location>
        <begin position="57"/>
        <end position="77"/>
    </location>
</feature>
<keyword evidence="3" id="KW-0813">Transport</keyword>
<keyword evidence="10" id="KW-1185">Reference proteome</keyword>
<dbReference type="PANTHER" id="PTHR23511">
    <property type="entry name" value="SYNAPTIC VESICLE GLYCOPROTEIN 2"/>
    <property type="match status" value="1"/>
</dbReference>
<keyword evidence="4 7" id="KW-0812">Transmembrane</keyword>
<feature type="transmembrane region" description="Helical" evidence="7">
    <location>
        <begin position="115"/>
        <end position="136"/>
    </location>
</feature>
<gene>
    <name evidence="9" type="ORF">AWB79_07007</name>
</gene>
<feature type="transmembrane region" description="Helical" evidence="7">
    <location>
        <begin position="422"/>
        <end position="442"/>
    </location>
</feature>
<evidence type="ECO:0000313" key="10">
    <source>
        <dbReference type="Proteomes" id="UP000054851"/>
    </source>
</evidence>
<dbReference type="CDD" id="cd17316">
    <property type="entry name" value="MFS_SV2_like"/>
    <property type="match status" value="1"/>
</dbReference>
<dbReference type="PANTHER" id="PTHR23511:SF34">
    <property type="entry name" value="SYNAPTIC VESICLE GLYCOPROTEIN 2"/>
    <property type="match status" value="1"/>
</dbReference>
<evidence type="ECO:0000259" key="8">
    <source>
        <dbReference type="PROSITE" id="PS50850"/>
    </source>
</evidence>
<evidence type="ECO:0000313" key="9">
    <source>
        <dbReference type="EMBL" id="SAK93836.1"/>
    </source>
</evidence>
<feature type="transmembrane region" description="Helical" evidence="7">
    <location>
        <begin position="332"/>
        <end position="350"/>
    </location>
</feature>
<dbReference type="InterPro" id="IPR005828">
    <property type="entry name" value="MFS_sugar_transport-like"/>
</dbReference>
<evidence type="ECO:0000256" key="4">
    <source>
        <dbReference type="ARBA" id="ARBA00022692"/>
    </source>
</evidence>
<comment type="caution">
    <text evidence="9">The sequence shown here is derived from an EMBL/GenBank/DDBJ whole genome shotgun (WGS) entry which is preliminary data.</text>
</comment>
<proteinExistence type="inferred from homology"/>
<accession>A0A158DHX0</accession>
<keyword evidence="5 7" id="KW-1133">Transmembrane helix</keyword>
<dbReference type="InterPro" id="IPR020846">
    <property type="entry name" value="MFS_dom"/>
</dbReference>
<comment type="subcellular location">
    <subcellularLocation>
        <location evidence="1">Membrane</location>
        <topology evidence="1">Multi-pass membrane protein</topology>
    </subcellularLocation>
</comment>
<dbReference type="OrthoDB" id="9814026at2"/>
<dbReference type="InterPro" id="IPR036259">
    <property type="entry name" value="MFS_trans_sf"/>
</dbReference>
<feature type="transmembrane region" description="Helical" evidence="7">
    <location>
        <begin position="176"/>
        <end position="193"/>
    </location>
</feature>
<evidence type="ECO:0000256" key="7">
    <source>
        <dbReference type="SAM" id="Phobius"/>
    </source>
</evidence>
<evidence type="ECO:0000256" key="3">
    <source>
        <dbReference type="ARBA" id="ARBA00022448"/>
    </source>
</evidence>
<dbReference type="PROSITE" id="PS50850">
    <property type="entry name" value="MFS"/>
    <property type="match status" value="1"/>
</dbReference>
<name>A0A158DHX0_9BURK</name>
<dbReference type="EMBL" id="FCOA02000044">
    <property type="protein sequence ID" value="SAK93836.1"/>
    <property type="molecule type" value="Genomic_DNA"/>
</dbReference>
<evidence type="ECO:0000256" key="5">
    <source>
        <dbReference type="ARBA" id="ARBA00022989"/>
    </source>
</evidence>
<dbReference type="Proteomes" id="UP000054851">
    <property type="component" value="Unassembled WGS sequence"/>
</dbReference>
<evidence type="ECO:0000256" key="6">
    <source>
        <dbReference type="ARBA" id="ARBA00023136"/>
    </source>
</evidence>
<dbReference type="Gene3D" id="1.20.1250.20">
    <property type="entry name" value="MFS general substrate transporter like domains"/>
    <property type="match status" value="1"/>
</dbReference>
<dbReference type="AlphaFoldDB" id="A0A158DHX0"/>
<dbReference type="RefSeq" id="WP_061172014.1">
    <property type="nucleotide sequence ID" value="NZ_FCOA02000044.1"/>
</dbReference>
<evidence type="ECO:0000256" key="1">
    <source>
        <dbReference type="ARBA" id="ARBA00004141"/>
    </source>
</evidence>
<feature type="transmembrane region" description="Helical" evidence="7">
    <location>
        <begin position="356"/>
        <end position="378"/>
    </location>
</feature>
<feature type="transmembrane region" description="Helical" evidence="7">
    <location>
        <begin position="398"/>
        <end position="416"/>
    </location>
</feature>
<dbReference type="Pfam" id="PF00083">
    <property type="entry name" value="Sugar_tr"/>
    <property type="match status" value="1"/>
</dbReference>
<dbReference type="GO" id="GO:0022857">
    <property type="term" value="F:transmembrane transporter activity"/>
    <property type="evidence" value="ECO:0007669"/>
    <property type="project" value="InterPro"/>
</dbReference>
<feature type="transmembrane region" description="Helical" evidence="7">
    <location>
        <begin position="89"/>
        <end position="109"/>
    </location>
</feature>
<protein>
    <submittedName>
        <fullName evidence="9">Major facilitator transporter</fullName>
    </submittedName>
</protein>
<dbReference type="SUPFAM" id="SSF103473">
    <property type="entry name" value="MFS general substrate transporter"/>
    <property type="match status" value="1"/>
</dbReference>
<feature type="domain" description="Major facilitator superfamily (MFS) profile" evidence="8">
    <location>
        <begin position="24"/>
        <end position="445"/>
    </location>
</feature>
<comment type="similarity">
    <text evidence="2">Belongs to the major facilitator superfamily. Sugar transporter (TC 2.A.1.1) family.</text>
</comment>
<dbReference type="InterPro" id="IPR005829">
    <property type="entry name" value="Sugar_transporter_CS"/>
</dbReference>